<dbReference type="AlphaFoldDB" id="A0A0P8DUS8"/>
<evidence type="ECO:0000256" key="1">
    <source>
        <dbReference type="SAM" id="MobiDB-lite"/>
    </source>
</evidence>
<reference evidence="3 4" key="1">
    <citation type="submission" date="2015-09" db="EMBL/GenBank/DDBJ databases">
        <title>A metagenomics-based metabolic model of nitrate-dependent anaerobic oxidation of methane by Methanoperedens-like archaea.</title>
        <authorList>
            <person name="Arshad A."/>
            <person name="Speth D.R."/>
            <person name="De Graaf R.M."/>
            <person name="Op Den Camp H.J."/>
            <person name="Jetten M.S."/>
            <person name="Welte C.U."/>
        </authorList>
    </citation>
    <scope>NUCLEOTIDE SEQUENCE [LARGE SCALE GENOMIC DNA]</scope>
</reference>
<proteinExistence type="predicted"/>
<keyword evidence="2" id="KW-0812">Transmembrane</keyword>
<evidence type="ECO:0000313" key="3">
    <source>
        <dbReference type="EMBL" id="KPQ41179.1"/>
    </source>
</evidence>
<organism evidence="3 4">
    <name type="scientific">Candidatus Methanoperedens nitratireducens</name>
    <dbReference type="NCBI Taxonomy" id="1392998"/>
    <lineage>
        <taxon>Archaea</taxon>
        <taxon>Methanobacteriati</taxon>
        <taxon>Methanobacteriota</taxon>
        <taxon>Stenosarchaea group</taxon>
        <taxon>Methanomicrobia</taxon>
        <taxon>Methanosarcinales</taxon>
        <taxon>ANME-2 cluster</taxon>
        <taxon>Candidatus Methanoperedentaceae</taxon>
        <taxon>Candidatus Methanoperedens</taxon>
    </lineage>
</organism>
<name>A0A0P8DUS8_9EURY</name>
<keyword evidence="2" id="KW-1133">Transmembrane helix</keyword>
<feature type="region of interest" description="Disordered" evidence="1">
    <location>
        <begin position="318"/>
        <end position="337"/>
    </location>
</feature>
<feature type="transmembrane region" description="Helical" evidence="2">
    <location>
        <begin position="71"/>
        <end position="91"/>
    </location>
</feature>
<gene>
    <name evidence="3" type="ORF">MPEBLZ_04271</name>
</gene>
<dbReference type="Proteomes" id="UP000050360">
    <property type="component" value="Unassembled WGS sequence"/>
</dbReference>
<feature type="transmembrane region" description="Helical" evidence="2">
    <location>
        <begin position="171"/>
        <end position="190"/>
    </location>
</feature>
<evidence type="ECO:0000256" key="2">
    <source>
        <dbReference type="SAM" id="Phobius"/>
    </source>
</evidence>
<feature type="transmembrane region" description="Helical" evidence="2">
    <location>
        <begin position="256"/>
        <end position="276"/>
    </location>
</feature>
<feature type="transmembrane region" description="Helical" evidence="2">
    <location>
        <begin position="225"/>
        <end position="244"/>
    </location>
</feature>
<evidence type="ECO:0000313" key="4">
    <source>
        <dbReference type="Proteomes" id="UP000050360"/>
    </source>
</evidence>
<accession>A0A0P8DUS8</accession>
<sequence>MSMGRSNIQNKIKNPLLDVNEDVSIRPLEHYSFFDKIGVASALVLTVAILLMSIISLYIDFIVKSNYLNTFIDLFIFIFSLGAVHFVLNAFKKRVITDILIDTAFQEGVYSRLAPLVENIAESHVDTNIILDRMSNIDLKVENILKERYARDVKSGNLLQEPIAVATSIKFAIKSIFLIVVTMAAFMFLLNFNLGGITPYAVLLVFIAWWGFITNEYNLWKESSAWVMAFFPILVIPVAVMLLANLLNYNVLMATLYVSVGLYTFIYYIWAVYASTGSLPLIAPRKQEQVENGFFALQQKGMLKKVFDASISKVKQKLQEDKEKQESDYIWKKSLKD</sequence>
<keyword evidence="2" id="KW-0472">Membrane</keyword>
<feature type="transmembrane region" description="Helical" evidence="2">
    <location>
        <begin position="37"/>
        <end position="59"/>
    </location>
</feature>
<dbReference type="EMBL" id="LKCM01000416">
    <property type="protein sequence ID" value="KPQ41179.1"/>
    <property type="molecule type" value="Genomic_DNA"/>
</dbReference>
<comment type="caution">
    <text evidence="3">The sequence shown here is derived from an EMBL/GenBank/DDBJ whole genome shotgun (WGS) entry which is preliminary data.</text>
</comment>
<protein>
    <submittedName>
        <fullName evidence="3">Uncharacterized protein</fullName>
    </submittedName>
</protein>